<comment type="caution">
    <text evidence="1">The sequence shown here is derived from an EMBL/GenBank/DDBJ whole genome shotgun (WGS) entry which is preliminary data.</text>
</comment>
<evidence type="ECO:0000313" key="1">
    <source>
        <dbReference type="EMBL" id="KAF4629370.1"/>
    </source>
</evidence>
<protein>
    <submittedName>
        <fullName evidence="1">Uncharacterized protein</fullName>
    </submittedName>
</protein>
<gene>
    <name evidence="1" type="ORF">G7Y89_g8775</name>
</gene>
<dbReference type="Proteomes" id="UP000566819">
    <property type="component" value="Unassembled WGS sequence"/>
</dbReference>
<reference evidence="1 2" key="1">
    <citation type="submission" date="2020-03" db="EMBL/GenBank/DDBJ databases">
        <title>Draft Genome Sequence of Cudoniella acicularis.</title>
        <authorList>
            <person name="Buettner E."/>
            <person name="Kellner H."/>
        </authorList>
    </citation>
    <scope>NUCLEOTIDE SEQUENCE [LARGE SCALE GENOMIC DNA]</scope>
    <source>
        <strain evidence="1 2">DSM 108380</strain>
    </source>
</reference>
<sequence>MENVEPRWIKELEKGADKADFEEPVQNYDNSWRTFKIAPWLDAQEEGKKWSLRRNPYGVACNVLLSREISMSRERGLLSLGSVKQVLIERYPNQVMILEYELSTRSNIGKLYGYIGRGSGDEGPRCRQADELTSSLRPLGPLVTDHMISGRDIALVELTRVGYYLSRPWVKPELPHAQV</sequence>
<dbReference type="AlphaFoldDB" id="A0A8H4W2K2"/>
<dbReference type="OrthoDB" id="2831558at2759"/>
<organism evidence="1 2">
    <name type="scientific">Cudoniella acicularis</name>
    <dbReference type="NCBI Taxonomy" id="354080"/>
    <lineage>
        <taxon>Eukaryota</taxon>
        <taxon>Fungi</taxon>
        <taxon>Dikarya</taxon>
        <taxon>Ascomycota</taxon>
        <taxon>Pezizomycotina</taxon>
        <taxon>Leotiomycetes</taxon>
        <taxon>Helotiales</taxon>
        <taxon>Tricladiaceae</taxon>
        <taxon>Cudoniella</taxon>
    </lineage>
</organism>
<keyword evidence="2" id="KW-1185">Reference proteome</keyword>
<evidence type="ECO:0000313" key="2">
    <source>
        <dbReference type="Proteomes" id="UP000566819"/>
    </source>
</evidence>
<proteinExistence type="predicted"/>
<accession>A0A8H4W2K2</accession>
<dbReference type="EMBL" id="JAAMPI010000686">
    <property type="protein sequence ID" value="KAF4629370.1"/>
    <property type="molecule type" value="Genomic_DNA"/>
</dbReference>
<name>A0A8H4W2K2_9HELO</name>